<dbReference type="CDD" id="cd00093">
    <property type="entry name" value="HTH_XRE"/>
    <property type="match status" value="1"/>
</dbReference>
<reference evidence="2" key="1">
    <citation type="submission" date="2017-05" db="EMBL/GenBank/DDBJ databases">
        <authorList>
            <person name="Imhoff J.F."/>
            <person name="Rahn T."/>
            <person name="Kuenzel S."/>
            <person name="Neulinger S.C."/>
        </authorList>
    </citation>
    <scope>NUCLEOTIDE SEQUENCE</scope>
    <source>
        <strain evidence="2">LMG 28126</strain>
    </source>
</reference>
<dbReference type="AlphaFoldDB" id="A0A934WHX6"/>
<keyword evidence="3" id="KW-1185">Reference proteome</keyword>
<dbReference type="Pfam" id="PF01381">
    <property type="entry name" value="HTH_3"/>
    <property type="match status" value="1"/>
</dbReference>
<dbReference type="PROSITE" id="PS50943">
    <property type="entry name" value="HTH_CROC1"/>
    <property type="match status" value="1"/>
</dbReference>
<reference evidence="2" key="2">
    <citation type="journal article" date="2020" name="Microorganisms">
        <title>Osmotic Adaptation and Compatible Solute Biosynthesis of Phototrophic Bacteria as Revealed from Genome Analyses.</title>
        <authorList>
            <person name="Imhoff J.F."/>
            <person name="Rahn T."/>
            <person name="Kunzel S."/>
            <person name="Keller A."/>
            <person name="Neulinger S.C."/>
        </authorList>
    </citation>
    <scope>NUCLEOTIDE SEQUENCE</scope>
    <source>
        <strain evidence="2">LMG 28126</strain>
    </source>
</reference>
<feature type="domain" description="HTH cro/C1-type" evidence="1">
    <location>
        <begin position="22"/>
        <end position="76"/>
    </location>
</feature>
<evidence type="ECO:0000313" key="3">
    <source>
        <dbReference type="Proteomes" id="UP000706333"/>
    </source>
</evidence>
<evidence type="ECO:0000259" key="1">
    <source>
        <dbReference type="PROSITE" id="PS50943"/>
    </source>
</evidence>
<dbReference type="SMART" id="SM00530">
    <property type="entry name" value="HTH_XRE"/>
    <property type="match status" value="1"/>
</dbReference>
<dbReference type="Proteomes" id="UP000706333">
    <property type="component" value="Unassembled WGS sequence"/>
</dbReference>
<gene>
    <name evidence="2" type="ORF">CCR87_09725</name>
</gene>
<dbReference type="RefSeq" id="WP_201157360.1">
    <property type="nucleotide sequence ID" value="NZ_NHSD01000263.1"/>
</dbReference>
<evidence type="ECO:0000313" key="2">
    <source>
        <dbReference type="EMBL" id="MBK5927600.1"/>
    </source>
</evidence>
<organism evidence="2 3">
    <name type="scientific">Rhodobaculum claviforme</name>
    <dbReference type="NCBI Taxonomy" id="1549854"/>
    <lineage>
        <taxon>Bacteria</taxon>
        <taxon>Pseudomonadati</taxon>
        <taxon>Pseudomonadota</taxon>
        <taxon>Alphaproteobacteria</taxon>
        <taxon>Rhodobacterales</taxon>
        <taxon>Paracoccaceae</taxon>
        <taxon>Rhodobaculum</taxon>
    </lineage>
</organism>
<comment type="caution">
    <text evidence="2">The sequence shown here is derived from an EMBL/GenBank/DDBJ whole genome shotgun (WGS) entry which is preliminary data.</text>
</comment>
<dbReference type="GO" id="GO:0003677">
    <property type="term" value="F:DNA binding"/>
    <property type="evidence" value="ECO:0007669"/>
    <property type="project" value="InterPro"/>
</dbReference>
<dbReference type="EMBL" id="NHSD01000263">
    <property type="protein sequence ID" value="MBK5927600.1"/>
    <property type="molecule type" value="Genomic_DNA"/>
</dbReference>
<proteinExistence type="predicted"/>
<dbReference type="SUPFAM" id="SSF47413">
    <property type="entry name" value="lambda repressor-like DNA-binding domains"/>
    <property type="match status" value="1"/>
</dbReference>
<accession>A0A934WHX6</accession>
<dbReference type="Gene3D" id="1.10.260.40">
    <property type="entry name" value="lambda repressor-like DNA-binding domains"/>
    <property type="match status" value="1"/>
</dbReference>
<dbReference type="InterPro" id="IPR010982">
    <property type="entry name" value="Lambda_DNA-bd_dom_sf"/>
</dbReference>
<dbReference type="InterPro" id="IPR001387">
    <property type="entry name" value="Cro/C1-type_HTH"/>
</dbReference>
<sequence>MHDDSDADGWFGAQTATLGDRVAGAREAAGKTRAELARGLGVRLSTIEAWEEDRAEPRANKLQMAAGVLNVSVGWLLTGVGDGPDGPPEGTARPDDAHAALSELRRTRAELGTIVTRLARAEARLARILREDT</sequence>
<name>A0A934WHX6_9RHOB</name>
<protein>
    <submittedName>
        <fullName evidence="2">Transcriptional regulator</fullName>
    </submittedName>
</protein>